<dbReference type="PROSITE" id="PS50005">
    <property type="entry name" value="TPR"/>
    <property type="match status" value="8"/>
</dbReference>
<name>A0A926ZJN5_9CYAN</name>
<dbReference type="RefSeq" id="WP_190471159.1">
    <property type="nucleotide sequence ID" value="NZ_JACJPW010000087.1"/>
</dbReference>
<feature type="repeat" description="TPR" evidence="1">
    <location>
        <begin position="194"/>
        <end position="227"/>
    </location>
</feature>
<dbReference type="InterPro" id="IPR011990">
    <property type="entry name" value="TPR-like_helical_dom_sf"/>
</dbReference>
<reference evidence="4" key="1">
    <citation type="journal article" date="2015" name="ISME J.">
        <title>Draft Genome Sequence of Streptomyces incarnatus NRRL8089, which Produces the Nucleoside Antibiotic Sinefungin.</title>
        <authorList>
            <person name="Oshima K."/>
            <person name="Hattori M."/>
            <person name="Shimizu H."/>
            <person name="Fukuda K."/>
            <person name="Nemoto M."/>
            <person name="Inagaki K."/>
            <person name="Tamura T."/>
        </authorList>
    </citation>
    <scope>NUCLEOTIDE SEQUENCE</scope>
    <source>
        <strain evidence="4">FACHB-1375</strain>
    </source>
</reference>
<feature type="repeat" description="TPR" evidence="1">
    <location>
        <begin position="274"/>
        <end position="307"/>
    </location>
</feature>
<keyword evidence="5" id="KW-1185">Reference proteome</keyword>
<feature type="repeat" description="TPR" evidence="1">
    <location>
        <begin position="314"/>
        <end position="347"/>
    </location>
</feature>
<dbReference type="SMART" id="SM00028">
    <property type="entry name" value="TPR"/>
    <property type="match status" value="10"/>
</dbReference>
<feature type="domain" description="CHAT" evidence="3">
    <location>
        <begin position="726"/>
        <end position="1040"/>
    </location>
</feature>
<proteinExistence type="predicted"/>
<sequence length="1042" mass="115670">MAWRIKQRWQGWGLLAQVSRPSMVLLSVAIALSSPGAMVGASSGDSSVTQSVPEKLTQQQGGSLSESDRAAQQAFAEAMLLHQQKTPEAMRQALQKYEESLQLWQKVRDRTWEAITLTAIGQVYSDLGEKHKALSYYEQALPLFRVVGERKGEALTLNNIGQIYSDLSEKAKALDYYEQALPIWRIVREQSGEALTLNNIGLVYQFLGENQKALDYLNQALTLRRAIGERAGEAITLNSIGKVYNALGDNQKALDYFNQALPLSRAVGDRAGEATTLHNIGVIYNGLGEKQKALDYLNQALTLRQAVADRDGQAVTLNSIGIVYNTLGDKQKALDYFNQALPLWQGLGNRAGVASILSNIGTVYISSQEKQKALNYLNQALTLRRAVGDRAGEAITLNNIGNIYLLLQDEQKALDYFKQALQLSNEVKDSSSSAYTIHNIGRVYNNLGEKQRALDYYNQALPLWQMVGDRSGELSTLIDIGEVEFTRQNLNQALVQTKAAIEIIESLRIKVTNPDLRASYFATVQGAYGLYIDILMSLHQQNPNTGYDKAAFEVTERARARTLLELLNEGRANIRQGVDPELRDKERQLQQQLTARTQYQLALFKSQPTEEQKEAIRKEIADLQTQLQEVETQIRAKNPRYAALTQPQPLTLKEIQQQVVDTNTILLTYWLGEERSYLWAITPTTINTYVLPKQAEIETAANQVYNFLINPSMMRTTPKKAAAATAALSQMVLGPVAGELGQKRLIIVGDGTLQYIPFSALSLPKANPTDEVKPLLVEHEIVNLPSASTLALIRRDTAQRLPAPKAVAVLADPVFSQDDPRVKGHAQVAAPTTSSQLRQMTRGLDEGAAVSLFGRLPGTEREANQILALVPQSDRFQAFDFDASRETATSPQLSQYRVLHFATHGFFNTLHPELSGIVLSLVDRQGEPQNGLLMTPDIFNLNLPAELIVLSGCQTGLGKEIRGEGLVGLTRGLMYAGASRVMVSLWSVRDDSTAELMTRFYHKMLQEKLPPAAALRAAQISMWQEKREPYSWAAFILQGEWK</sequence>
<evidence type="ECO:0000256" key="2">
    <source>
        <dbReference type="SAM" id="MobiDB-lite"/>
    </source>
</evidence>
<dbReference type="PANTHER" id="PTHR10098:SF108">
    <property type="entry name" value="TETRATRICOPEPTIDE REPEAT PROTEIN 28"/>
    <property type="match status" value="1"/>
</dbReference>
<dbReference type="SUPFAM" id="SSF48452">
    <property type="entry name" value="TPR-like"/>
    <property type="match status" value="3"/>
</dbReference>
<comment type="caution">
    <text evidence="4">The sequence shown here is derived from an EMBL/GenBank/DDBJ whole genome shotgun (WGS) entry which is preliminary data.</text>
</comment>
<dbReference type="PANTHER" id="PTHR10098">
    <property type="entry name" value="RAPSYN-RELATED"/>
    <property type="match status" value="1"/>
</dbReference>
<feature type="compositionally biased region" description="Polar residues" evidence="2">
    <location>
        <begin position="43"/>
        <end position="64"/>
    </location>
</feature>
<dbReference type="InterPro" id="IPR019734">
    <property type="entry name" value="TPR_rpt"/>
</dbReference>
<gene>
    <name evidence="4" type="ORF">H6G03_26365</name>
</gene>
<dbReference type="EMBL" id="JACJPW010000087">
    <property type="protein sequence ID" value="MBD2184552.1"/>
    <property type="molecule type" value="Genomic_DNA"/>
</dbReference>
<feature type="repeat" description="TPR" evidence="1">
    <location>
        <begin position="114"/>
        <end position="147"/>
    </location>
</feature>
<accession>A0A926ZJN5</accession>
<dbReference type="Pfam" id="PF12770">
    <property type="entry name" value="CHAT"/>
    <property type="match status" value="1"/>
</dbReference>
<feature type="repeat" description="TPR" evidence="1">
    <location>
        <begin position="354"/>
        <end position="387"/>
    </location>
</feature>
<evidence type="ECO:0000313" key="5">
    <source>
        <dbReference type="Proteomes" id="UP000641646"/>
    </source>
</evidence>
<evidence type="ECO:0000259" key="3">
    <source>
        <dbReference type="Pfam" id="PF12770"/>
    </source>
</evidence>
<protein>
    <submittedName>
        <fullName evidence="4">Tetratricopeptide repeat protein</fullName>
    </submittedName>
</protein>
<evidence type="ECO:0000256" key="1">
    <source>
        <dbReference type="PROSITE-ProRule" id="PRU00339"/>
    </source>
</evidence>
<dbReference type="Pfam" id="PF13374">
    <property type="entry name" value="TPR_10"/>
    <property type="match status" value="1"/>
</dbReference>
<dbReference type="Proteomes" id="UP000641646">
    <property type="component" value="Unassembled WGS sequence"/>
</dbReference>
<feature type="repeat" description="TPR" evidence="1">
    <location>
        <begin position="434"/>
        <end position="467"/>
    </location>
</feature>
<dbReference type="Gene3D" id="1.25.40.10">
    <property type="entry name" value="Tetratricopeptide repeat domain"/>
    <property type="match status" value="3"/>
</dbReference>
<keyword evidence="1" id="KW-0802">TPR repeat</keyword>
<evidence type="ECO:0000313" key="4">
    <source>
        <dbReference type="EMBL" id="MBD2184552.1"/>
    </source>
</evidence>
<dbReference type="Pfam" id="PF13424">
    <property type="entry name" value="TPR_12"/>
    <property type="match status" value="4"/>
</dbReference>
<dbReference type="InterPro" id="IPR024983">
    <property type="entry name" value="CHAT_dom"/>
</dbReference>
<feature type="repeat" description="TPR" evidence="1">
    <location>
        <begin position="234"/>
        <end position="267"/>
    </location>
</feature>
<organism evidence="4 5">
    <name type="scientific">Aerosakkonema funiforme FACHB-1375</name>
    <dbReference type="NCBI Taxonomy" id="2949571"/>
    <lineage>
        <taxon>Bacteria</taxon>
        <taxon>Bacillati</taxon>
        <taxon>Cyanobacteriota</taxon>
        <taxon>Cyanophyceae</taxon>
        <taxon>Oscillatoriophycideae</taxon>
        <taxon>Aerosakkonematales</taxon>
        <taxon>Aerosakkonemataceae</taxon>
        <taxon>Aerosakkonema</taxon>
    </lineage>
</organism>
<feature type="region of interest" description="Disordered" evidence="2">
    <location>
        <begin position="42"/>
        <end position="64"/>
    </location>
</feature>
<feature type="repeat" description="TPR" evidence="1">
    <location>
        <begin position="394"/>
        <end position="427"/>
    </location>
</feature>
<reference evidence="4" key="2">
    <citation type="submission" date="2020-08" db="EMBL/GenBank/DDBJ databases">
        <authorList>
            <person name="Chen M."/>
            <person name="Teng W."/>
            <person name="Zhao L."/>
            <person name="Hu C."/>
            <person name="Zhou Y."/>
            <person name="Han B."/>
            <person name="Song L."/>
            <person name="Shu W."/>
        </authorList>
    </citation>
    <scope>NUCLEOTIDE SEQUENCE</scope>
    <source>
        <strain evidence="4">FACHB-1375</strain>
    </source>
</reference>
<dbReference type="AlphaFoldDB" id="A0A926ZJN5"/>
<dbReference type="Pfam" id="PF13181">
    <property type="entry name" value="TPR_8"/>
    <property type="match status" value="2"/>
</dbReference>